<sequence length="358" mass="39133">MRFFFKTDYNQDINLSRDGVDRFWYGLLIAALLLAPFVLEDFWLGEISYVFILSIVGIGLMILTGYTGQVSLGHAAFLGIGAYTHSILLNLGVPFWISIPAATLLSAVIGAVIGRPALKLTGVYLAIATLAFAFIIEQILIRWEHVTGGFKGFPVPRPEVLGVGLVDDVPFYYIAFGALVLAVLAALNLLRSPTGRAFVAIRDSEIAAQSMGVNLAAYKTMAFSISAGFTGFGGTLFAHKIGYLAPDAFNILLSIQLLLMVVVGGLGSLHGAIYGAIFVGSLPQLIAILRDYLPESISRQPGLEPGIFGLILVFFILFEPLGIYGRWLKVKLYFSLFPLYKKATFKRQKTYTKSERNR</sequence>
<keyword evidence="9" id="KW-1185">Reference proteome</keyword>
<feature type="transmembrane region" description="Helical" evidence="7">
    <location>
        <begin position="272"/>
        <end position="293"/>
    </location>
</feature>
<evidence type="ECO:0000256" key="5">
    <source>
        <dbReference type="ARBA" id="ARBA00022989"/>
    </source>
</evidence>
<dbReference type="CDD" id="cd06581">
    <property type="entry name" value="TM_PBP1_LivM_like"/>
    <property type="match status" value="1"/>
</dbReference>
<dbReference type="GO" id="GO:0005886">
    <property type="term" value="C:plasma membrane"/>
    <property type="evidence" value="ECO:0007669"/>
    <property type="project" value="UniProtKB-SubCell"/>
</dbReference>
<dbReference type="AlphaFoldDB" id="A0A516GWR7"/>
<evidence type="ECO:0000313" key="8">
    <source>
        <dbReference type="EMBL" id="QDO95966.1"/>
    </source>
</evidence>
<evidence type="ECO:0000256" key="4">
    <source>
        <dbReference type="ARBA" id="ARBA00022692"/>
    </source>
</evidence>
<evidence type="ECO:0000256" key="1">
    <source>
        <dbReference type="ARBA" id="ARBA00004651"/>
    </source>
</evidence>
<dbReference type="PROSITE" id="PS00605">
    <property type="entry name" value="ATPASE_C"/>
    <property type="match status" value="1"/>
</dbReference>
<name>A0A516GWR7_9PROT</name>
<feature type="transmembrane region" description="Helical" evidence="7">
    <location>
        <begin position="23"/>
        <end position="40"/>
    </location>
</feature>
<protein>
    <submittedName>
        <fullName evidence="8">Branched-chain amino acid ABC transporter permease</fullName>
    </submittedName>
</protein>
<dbReference type="GO" id="GO:0015658">
    <property type="term" value="F:branched-chain amino acid transmembrane transporter activity"/>
    <property type="evidence" value="ECO:0007669"/>
    <property type="project" value="InterPro"/>
</dbReference>
<accession>A0A516GWR7</accession>
<feature type="transmembrane region" description="Helical" evidence="7">
    <location>
        <begin position="171"/>
        <end position="190"/>
    </location>
</feature>
<keyword evidence="3" id="KW-1003">Cell membrane</keyword>
<reference evidence="8 9" key="1">
    <citation type="submission" date="2019-07" db="EMBL/GenBank/DDBJ databases">
        <title>Genome sequencing for Ferrovibrio sp. K5.</title>
        <authorList>
            <person name="Park S.-J."/>
        </authorList>
    </citation>
    <scope>NUCLEOTIDE SEQUENCE [LARGE SCALE GENOMIC DNA]</scope>
    <source>
        <strain evidence="8 9">K5</strain>
    </source>
</reference>
<evidence type="ECO:0000256" key="3">
    <source>
        <dbReference type="ARBA" id="ARBA00022475"/>
    </source>
</evidence>
<keyword evidence="4 7" id="KW-0812">Transmembrane</keyword>
<dbReference type="InterPro" id="IPR020537">
    <property type="entry name" value="ATP_synth_F0_csu_DDCD_BS"/>
</dbReference>
<proteinExistence type="inferred from homology"/>
<feature type="transmembrane region" description="Helical" evidence="7">
    <location>
        <begin position="305"/>
        <end position="327"/>
    </location>
</feature>
<dbReference type="Pfam" id="PF02653">
    <property type="entry name" value="BPD_transp_2"/>
    <property type="match status" value="1"/>
</dbReference>
<evidence type="ECO:0000256" key="6">
    <source>
        <dbReference type="ARBA" id="ARBA00023136"/>
    </source>
</evidence>
<evidence type="ECO:0000256" key="2">
    <source>
        <dbReference type="ARBA" id="ARBA00006704"/>
    </source>
</evidence>
<comment type="similarity">
    <text evidence="2">Belongs to the ATPase C chain family.</text>
</comment>
<keyword evidence="5 7" id="KW-1133">Transmembrane helix</keyword>
<dbReference type="PANTHER" id="PTHR30482:SF20">
    <property type="entry name" value="HIGH-AFFINITY BRANCHED-CHAIN AMINO ACID TRANSPORT SYSTEM PERMEASE PROTEIN LIVM"/>
    <property type="match status" value="1"/>
</dbReference>
<comment type="subcellular location">
    <subcellularLocation>
        <location evidence="1">Cell membrane</location>
        <topology evidence="1">Multi-pass membrane protein</topology>
    </subcellularLocation>
</comment>
<dbReference type="PANTHER" id="PTHR30482">
    <property type="entry name" value="HIGH-AFFINITY BRANCHED-CHAIN AMINO ACID TRANSPORT SYSTEM PERMEASE"/>
    <property type="match status" value="1"/>
</dbReference>
<evidence type="ECO:0000256" key="7">
    <source>
        <dbReference type="SAM" id="Phobius"/>
    </source>
</evidence>
<dbReference type="RefSeq" id="WP_144066947.1">
    <property type="nucleotide sequence ID" value="NZ_CP041636.1"/>
</dbReference>
<dbReference type="EMBL" id="CP041636">
    <property type="protein sequence ID" value="QDO95966.1"/>
    <property type="molecule type" value="Genomic_DNA"/>
</dbReference>
<gene>
    <name evidence="8" type="ORF">FNB15_01150</name>
</gene>
<feature type="transmembrane region" description="Helical" evidence="7">
    <location>
        <begin position="87"/>
        <end position="113"/>
    </location>
</feature>
<evidence type="ECO:0000313" key="9">
    <source>
        <dbReference type="Proteomes" id="UP000317496"/>
    </source>
</evidence>
<feature type="transmembrane region" description="Helical" evidence="7">
    <location>
        <begin position="47"/>
        <end position="67"/>
    </location>
</feature>
<dbReference type="InterPro" id="IPR043428">
    <property type="entry name" value="LivM-like"/>
</dbReference>
<feature type="transmembrane region" description="Helical" evidence="7">
    <location>
        <begin position="120"/>
        <end position="141"/>
    </location>
</feature>
<dbReference type="Proteomes" id="UP000317496">
    <property type="component" value="Chromosome"/>
</dbReference>
<dbReference type="KEGG" id="fer:FNB15_01150"/>
<keyword evidence="6 7" id="KW-0472">Membrane</keyword>
<organism evidence="8 9">
    <name type="scientific">Ferrovibrio terrae</name>
    <dbReference type="NCBI Taxonomy" id="2594003"/>
    <lineage>
        <taxon>Bacteria</taxon>
        <taxon>Pseudomonadati</taxon>
        <taxon>Pseudomonadota</taxon>
        <taxon>Alphaproteobacteria</taxon>
        <taxon>Rhodospirillales</taxon>
        <taxon>Rhodospirillaceae</taxon>
        <taxon>Ferrovibrio</taxon>
    </lineage>
</organism>
<dbReference type="OrthoDB" id="9814461at2"/>
<dbReference type="InterPro" id="IPR001851">
    <property type="entry name" value="ABC_transp_permease"/>
</dbReference>
<feature type="transmembrane region" description="Helical" evidence="7">
    <location>
        <begin position="248"/>
        <end position="266"/>
    </location>
</feature>